<proteinExistence type="predicted"/>
<dbReference type="SUPFAM" id="SSF53850">
    <property type="entry name" value="Periplasmic binding protein-like II"/>
    <property type="match status" value="1"/>
</dbReference>
<accession>A0A5C8NFL9</accession>
<dbReference type="Pfam" id="PF00496">
    <property type="entry name" value="SBP_bac_5"/>
    <property type="match status" value="1"/>
</dbReference>
<dbReference type="EMBL" id="VDUX01000010">
    <property type="protein sequence ID" value="TXL56566.1"/>
    <property type="molecule type" value="Genomic_DNA"/>
</dbReference>
<gene>
    <name evidence="2" type="ORF">FHP06_15605</name>
</gene>
<dbReference type="PIRSF" id="PIRSF002741">
    <property type="entry name" value="MppA"/>
    <property type="match status" value="1"/>
</dbReference>
<dbReference type="GO" id="GO:0043190">
    <property type="term" value="C:ATP-binding cassette (ABC) transporter complex"/>
    <property type="evidence" value="ECO:0007669"/>
    <property type="project" value="InterPro"/>
</dbReference>
<protein>
    <submittedName>
        <fullName evidence="2">ABC transporter family substrate-binding protein</fullName>
    </submittedName>
</protein>
<comment type="caution">
    <text evidence="2">The sequence shown here is derived from an EMBL/GenBank/DDBJ whole genome shotgun (WGS) entry which is preliminary data.</text>
</comment>
<dbReference type="AlphaFoldDB" id="A0A5C8NFL9"/>
<dbReference type="Gene3D" id="3.40.190.10">
    <property type="entry name" value="Periplasmic binding protein-like II"/>
    <property type="match status" value="1"/>
</dbReference>
<dbReference type="OrthoDB" id="3713816at2"/>
<dbReference type="GO" id="GO:0042597">
    <property type="term" value="C:periplasmic space"/>
    <property type="evidence" value="ECO:0007669"/>
    <property type="project" value="UniProtKB-ARBA"/>
</dbReference>
<dbReference type="Proteomes" id="UP000321571">
    <property type="component" value="Unassembled WGS sequence"/>
</dbReference>
<evidence type="ECO:0000259" key="1">
    <source>
        <dbReference type="Pfam" id="PF00496"/>
    </source>
</evidence>
<dbReference type="InterPro" id="IPR030678">
    <property type="entry name" value="Peptide/Ni-bd"/>
</dbReference>
<reference evidence="2 3" key="1">
    <citation type="submission" date="2019-06" db="EMBL/GenBank/DDBJ databases">
        <title>Aeromicrobium sp. nov., isolated from a maize field.</title>
        <authorList>
            <person name="Lin S.-Y."/>
            <person name="Tsai C.-F."/>
            <person name="Young C.-C."/>
        </authorList>
    </citation>
    <scope>NUCLEOTIDE SEQUENCE [LARGE SCALE GENOMIC DNA]</scope>
    <source>
        <strain evidence="2 3">CC-CFT486</strain>
    </source>
</reference>
<feature type="domain" description="Solute-binding protein family 5" evidence="1">
    <location>
        <begin position="122"/>
        <end position="473"/>
    </location>
</feature>
<organism evidence="2 3">
    <name type="scientific">Aeromicrobium terrae</name>
    <dbReference type="NCBI Taxonomy" id="2498846"/>
    <lineage>
        <taxon>Bacteria</taxon>
        <taxon>Bacillati</taxon>
        <taxon>Actinomycetota</taxon>
        <taxon>Actinomycetes</taxon>
        <taxon>Propionibacteriales</taxon>
        <taxon>Nocardioidaceae</taxon>
        <taxon>Aeromicrobium</taxon>
    </lineage>
</organism>
<dbReference type="InterPro" id="IPR000914">
    <property type="entry name" value="SBP_5_dom"/>
</dbReference>
<dbReference type="CDD" id="cd08501">
    <property type="entry name" value="PBP2_Lpqw"/>
    <property type="match status" value="1"/>
</dbReference>
<dbReference type="Gene3D" id="3.10.105.10">
    <property type="entry name" value="Dipeptide-binding Protein, Domain 3"/>
    <property type="match status" value="1"/>
</dbReference>
<evidence type="ECO:0000313" key="3">
    <source>
        <dbReference type="Proteomes" id="UP000321571"/>
    </source>
</evidence>
<dbReference type="PANTHER" id="PTHR30290:SF65">
    <property type="entry name" value="MONOACYL PHOSPHATIDYLINOSITOL TETRAMANNOSIDE-BINDING PROTEIN LPQW-RELATED"/>
    <property type="match status" value="1"/>
</dbReference>
<keyword evidence="3" id="KW-1185">Reference proteome</keyword>
<dbReference type="InterPro" id="IPR039424">
    <property type="entry name" value="SBP_5"/>
</dbReference>
<name>A0A5C8NFL9_9ACTN</name>
<sequence>MHRLRVVYYMHRTLFRIGFGVLALAVVVAGVLGGRVLLDRMDDGEGGGRVSRALPATAWVKAPPAQVRDGGTLRLAVASLPSNFNPVQADGATPDAATLLGPTTGGAVRITADGGWTVDRDYARSVRVVEEDPLTVEVELNTKAVWEGGSSITAADMVAFWRAMSGQVPGLQVASTDGWDDIESVEPDGDFRYTITFDEQRSDWPKYVYPRLAENVSTSPQLFNEGFRDKAVSSNGPFTVSSIDEKTGTVEETRNPKWWGAKPKLERIVWRIATPQVQAAAFVAGELDVVRVDSSTYRSVTGKGSVQRASGSEWTHLTLNGGRGPLRDVDVRRAVAKALDRPAAAASVGAGVNAPGLPMLSHVLLPVQPGYPEGKAPKPDRKGAEALLLKAGYTFENGKALKKGRPLTLTMPVPSETPTATARARRIVTDLAKIGITVETPTVDGETFFAGTVVPLDFDLVTFTWSGSPFPVETAEPRFRPIDSPQNYTGVTPKSLNPLWSDASEELDREKQAALVKKLDGRLDDAAVVLPLAVVPTVMVVRPGVVNYGAATFEQPDYTRAGFSATRD</sequence>
<evidence type="ECO:0000313" key="2">
    <source>
        <dbReference type="EMBL" id="TXL56566.1"/>
    </source>
</evidence>
<dbReference type="RefSeq" id="WP_147687802.1">
    <property type="nucleotide sequence ID" value="NZ_VDUX01000010.1"/>
</dbReference>
<dbReference type="GO" id="GO:0015833">
    <property type="term" value="P:peptide transport"/>
    <property type="evidence" value="ECO:0007669"/>
    <property type="project" value="TreeGrafter"/>
</dbReference>
<dbReference type="PANTHER" id="PTHR30290">
    <property type="entry name" value="PERIPLASMIC BINDING COMPONENT OF ABC TRANSPORTER"/>
    <property type="match status" value="1"/>
</dbReference>
<dbReference type="GO" id="GO:1904680">
    <property type="term" value="F:peptide transmembrane transporter activity"/>
    <property type="evidence" value="ECO:0007669"/>
    <property type="project" value="TreeGrafter"/>
</dbReference>